<name>A0ABQ1Q6B8_9BACI</name>
<dbReference type="CDD" id="cd01398">
    <property type="entry name" value="RPI_A"/>
    <property type="match status" value="1"/>
</dbReference>
<protein>
    <recommendedName>
        <fullName evidence="2">Ribose 5-phosphate isomerase A</fullName>
        <ecNumber evidence="2">5.3.1.6</ecNumber>
    </recommendedName>
</protein>
<reference evidence="4" key="1">
    <citation type="journal article" date="2019" name="Int. J. Syst. Evol. Microbiol.">
        <title>The Global Catalogue of Microorganisms (GCM) 10K type strain sequencing project: providing services to taxonomists for standard genome sequencing and annotation.</title>
        <authorList>
            <consortium name="The Broad Institute Genomics Platform"/>
            <consortium name="The Broad Institute Genome Sequencing Center for Infectious Disease"/>
            <person name="Wu L."/>
            <person name="Ma J."/>
        </authorList>
    </citation>
    <scope>NUCLEOTIDE SEQUENCE [LARGE SCALE GENOMIC DNA]</scope>
    <source>
        <strain evidence="4">CGMCC 1.15353</strain>
    </source>
</reference>
<dbReference type="GO" id="GO:0016853">
    <property type="term" value="F:isomerase activity"/>
    <property type="evidence" value="ECO:0007669"/>
    <property type="project" value="UniProtKB-KW"/>
</dbReference>
<dbReference type="EC" id="5.3.1.6" evidence="2"/>
<dbReference type="PANTHER" id="PTHR11934">
    <property type="entry name" value="RIBOSE-5-PHOSPHATE ISOMERASE"/>
    <property type="match status" value="1"/>
</dbReference>
<proteinExistence type="predicted"/>
<dbReference type="SUPFAM" id="SSF75445">
    <property type="entry name" value="D-ribose-5-phosphate isomerase (RpiA), lid domain"/>
    <property type="match status" value="1"/>
</dbReference>
<comment type="caution">
    <text evidence="3">The sequence shown here is derived from an EMBL/GenBank/DDBJ whole genome shotgun (WGS) entry which is preliminary data.</text>
</comment>
<dbReference type="NCBIfam" id="TIGR00021">
    <property type="entry name" value="rpiA"/>
    <property type="match status" value="1"/>
</dbReference>
<gene>
    <name evidence="3" type="primary">rpiA</name>
    <name evidence="3" type="ORF">GCM10011389_23010</name>
</gene>
<keyword evidence="1 3" id="KW-0413">Isomerase</keyword>
<dbReference type="Pfam" id="PF06026">
    <property type="entry name" value="Rib_5-P_isom_A"/>
    <property type="match status" value="1"/>
</dbReference>
<dbReference type="Proteomes" id="UP000642571">
    <property type="component" value="Unassembled WGS sequence"/>
</dbReference>
<dbReference type="PANTHER" id="PTHR11934:SF0">
    <property type="entry name" value="RIBOSE-5-PHOSPHATE ISOMERASE"/>
    <property type="match status" value="1"/>
</dbReference>
<evidence type="ECO:0000256" key="2">
    <source>
        <dbReference type="NCBIfam" id="TIGR00021"/>
    </source>
</evidence>
<dbReference type="RefSeq" id="WP_188653877.1">
    <property type="nucleotide sequence ID" value="NZ_BMIN01000009.1"/>
</dbReference>
<keyword evidence="4" id="KW-1185">Reference proteome</keyword>
<dbReference type="Gene3D" id="3.40.50.1360">
    <property type="match status" value="1"/>
</dbReference>
<accession>A0ABQ1Q6B8</accession>
<dbReference type="InterPro" id="IPR004788">
    <property type="entry name" value="Ribose5P_isomerase_type_A"/>
</dbReference>
<evidence type="ECO:0000313" key="4">
    <source>
        <dbReference type="Proteomes" id="UP000642571"/>
    </source>
</evidence>
<dbReference type="Gene3D" id="3.30.70.260">
    <property type="match status" value="1"/>
</dbReference>
<organism evidence="3 4">
    <name type="scientific">Pontibacillus salipaludis</name>
    <dbReference type="NCBI Taxonomy" id="1697394"/>
    <lineage>
        <taxon>Bacteria</taxon>
        <taxon>Bacillati</taxon>
        <taxon>Bacillota</taxon>
        <taxon>Bacilli</taxon>
        <taxon>Bacillales</taxon>
        <taxon>Bacillaceae</taxon>
        <taxon>Pontibacillus</taxon>
    </lineage>
</organism>
<dbReference type="EMBL" id="BMIN01000009">
    <property type="protein sequence ID" value="GGD14758.1"/>
    <property type="molecule type" value="Genomic_DNA"/>
</dbReference>
<evidence type="ECO:0000313" key="3">
    <source>
        <dbReference type="EMBL" id="GGD14758.1"/>
    </source>
</evidence>
<evidence type="ECO:0000256" key="1">
    <source>
        <dbReference type="ARBA" id="ARBA00023235"/>
    </source>
</evidence>
<dbReference type="SUPFAM" id="SSF100950">
    <property type="entry name" value="NagB/RpiA/CoA transferase-like"/>
    <property type="match status" value="1"/>
</dbReference>
<dbReference type="InterPro" id="IPR037171">
    <property type="entry name" value="NagB/RpiA_transferase-like"/>
</dbReference>
<sequence length="221" mass="24392">MDLKRKIAKRALDEIEEDTIVGLGGGSTIKHLVYLLKDSGRSVKVVTPSWETKQHCKEVGLDVVSIEDVSSIDIAFDGCDQVDESLCALKSGGGIHTAEKIVARLANEYVLLVDESKLVSTLTYDHPIVLEVLPQAMEVVRRQLETYQINYSEIRKSEKKDGAVVTEFSNHLLDVYMEPRTDHLTLETELTALTGVVEVSLFTSVITKAFVGSEGGIRELT</sequence>